<keyword evidence="4" id="KW-1185">Reference proteome</keyword>
<feature type="compositionally biased region" description="Polar residues" evidence="1">
    <location>
        <begin position="206"/>
        <end position="222"/>
    </location>
</feature>
<dbReference type="Pfam" id="PF11064">
    <property type="entry name" value="DUF2865"/>
    <property type="match status" value="1"/>
</dbReference>
<name>A0ABR9CQ61_9HYPH</name>
<feature type="region of interest" description="Disordered" evidence="1">
    <location>
        <begin position="201"/>
        <end position="222"/>
    </location>
</feature>
<keyword evidence="2" id="KW-0732">Signal</keyword>
<evidence type="ECO:0000256" key="1">
    <source>
        <dbReference type="SAM" id="MobiDB-lite"/>
    </source>
</evidence>
<reference evidence="4" key="1">
    <citation type="submission" date="2020-09" db="EMBL/GenBank/DDBJ databases">
        <title>The genome sequence of strain Labrenzia suaedae 4C16A.</title>
        <authorList>
            <person name="Liu Y."/>
        </authorList>
    </citation>
    <scope>NUCLEOTIDE SEQUENCE [LARGE SCALE GENOMIC DNA]</scope>
    <source>
        <strain evidence="4">4C16A</strain>
    </source>
</reference>
<feature type="signal peptide" evidence="2">
    <location>
        <begin position="1"/>
        <end position="32"/>
    </location>
</feature>
<gene>
    <name evidence="3" type="ORF">IG616_14800</name>
</gene>
<sequence>MSNRHSQPDRRQGMRLVLAMLAVCAGSATAVAAPDCSSLKAELGRLEGSSGSGGKWESARQQQQRALTAAERDAGYFQCGTAAASPKCGPLVKTIGKMQANLRAIDRQIKKSGGGTRNARRIQQIRSALASSSCRSATHEASNPGTGNKGLFALAGSGSSGSTVSVDTQNSYRTLPNGLVVNVPHAGLAAKNSSKDLQLTAADPRTSISRKSSSATYDGQSGNMSRRVAIPSGGTFRTLCVRTCDGFFFPVSFSTGKGQFSDDAARCGEICPAAETELFVHRNPGGLQEEMISLAGVPYTDLTNAYRYRTQIVEGCSCRGPARAGADSSPLKTIAGQATADAGSLSVSALRLDPASPNRIAPEPSTPITPDQVPSGADPDTRMNLALGFSPVSIQITPATRAQAATADTGALPVLGRKAKAEPAAEPISEEAAQAAPQAGESTTAAPAPQAPAAVRVVGPEYFVAQ</sequence>
<reference evidence="3 4" key="2">
    <citation type="journal article" date="2021" name="Int. J. Syst. Evol. Microbiol.">
        <title>Roseibium litorale sp. nov., isolated from a tidal flat sediment and proposal for the reclassification of Labrenzia polysiphoniae as Roseibium polysiphoniae comb. nov.</title>
        <authorList>
            <person name="Liu Y."/>
            <person name="Pei T."/>
            <person name="Du J."/>
            <person name="Chao M."/>
            <person name="Deng M.R."/>
            <person name="Zhu H."/>
        </authorList>
    </citation>
    <scope>NUCLEOTIDE SEQUENCE [LARGE SCALE GENOMIC DNA]</scope>
    <source>
        <strain evidence="3 4">4C16A</strain>
    </source>
</reference>
<evidence type="ECO:0000256" key="2">
    <source>
        <dbReference type="SAM" id="SignalP"/>
    </source>
</evidence>
<dbReference type="InterPro" id="IPR021293">
    <property type="entry name" value="DUF2865"/>
</dbReference>
<accession>A0ABR9CQ61</accession>
<evidence type="ECO:0000313" key="3">
    <source>
        <dbReference type="EMBL" id="MBD8892809.1"/>
    </source>
</evidence>
<dbReference type="Proteomes" id="UP000632063">
    <property type="component" value="Unassembled WGS sequence"/>
</dbReference>
<proteinExistence type="predicted"/>
<dbReference type="EMBL" id="JACYXI010000009">
    <property type="protein sequence ID" value="MBD8892809.1"/>
    <property type="molecule type" value="Genomic_DNA"/>
</dbReference>
<organism evidence="3 4">
    <name type="scientific">Roseibium litorale</name>
    <dbReference type="NCBI Taxonomy" id="2803841"/>
    <lineage>
        <taxon>Bacteria</taxon>
        <taxon>Pseudomonadati</taxon>
        <taxon>Pseudomonadota</taxon>
        <taxon>Alphaproteobacteria</taxon>
        <taxon>Hyphomicrobiales</taxon>
        <taxon>Stappiaceae</taxon>
        <taxon>Roseibium</taxon>
    </lineage>
</organism>
<feature type="region of interest" description="Disordered" evidence="1">
    <location>
        <begin position="418"/>
        <end position="452"/>
    </location>
</feature>
<evidence type="ECO:0000313" key="4">
    <source>
        <dbReference type="Proteomes" id="UP000632063"/>
    </source>
</evidence>
<feature type="chain" id="PRO_5045872962" evidence="2">
    <location>
        <begin position="33"/>
        <end position="466"/>
    </location>
</feature>
<feature type="compositionally biased region" description="Low complexity" evidence="1">
    <location>
        <begin position="422"/>
        <end position="452"/>
    </location>
</feature>
<comment type="caution">
    <text evidence="3">The sequence shown here is derived from an EMBL/GenBank/DDBJ whole genome shotgun (WGS) entry which is preliminary data.</text>
</comment>
<dbReference type="RefSeq" id="WP_192148929.1">
    <property type="nucleotide sequence ID" value="NZ_JACYXI010000009.1"/>
</dbReference>
<feature type="region of interest" description="Disordered" evidence="1">
    <location>
        <begin position="354"/>
        <end position="382"/>
    </location>
</feature>
<protein>
    <submittedName>
        <fullName evidence="3">DUF2865 domain-containing protein</fullName>
    </submittedName>
</protein>